<accession>A0A0F7SD81</accession>
<dbReference type="Proteomes" id="UP000242770">
    <property type="component" value="Unassembled WGS sequence"/>
</dbReference>
<dbReference type="EMBL" id="CCFA01003932">
    <property type="protein sequence ID" value="CDW98978.1"/>
    <property type="molecule type" value="Genomic_DNA"/>
</dbReference>
<proteinExistence type="predicted"/>
<name>A0A0F7SD81_9BASI</name>
<keyword evidence="2" id="KW-1185">Reference proteome</keyword>
<evidence type="ECO:0000313" key="1">
    <source>
        <dbReference type="EMBL" id="CDW98978.1"/>
    </source>
</evidence>
<reference evidence="2" key="1">
    <citation type="submission" date="2014-06" db="EMBL/GenBank/DDBJ databases">
        <authorList>
            <person name="Berkman P.J."/>
        </authorList>
    </citation>
    <scope>NUCLEOTIDE SEQUENCE [LARGE SCALE GENOMIC DNA]</scope>
</reference>
<protein>
    <submittedName>
        <fullName evidence="1">Uncharacterized protein</fullName>
    </submittedName>
</protein>
<evidence type="ECO:0000313" key="2">
    <source>
        <dbReference type="Proteomes" id="UP000242770"/>
    </source>
</evidence>
<gene>
    <name evidence="1" type="primary">SSCI66240.1</name>
</gene>
<organism evidence="1 2">
    <name type="scientific">Sporisorium scitamineum</name>
    <dbReference type="NCBI Taxonomy" id="49012"/>
    <lineage>
        <taxon>Eukaryota</taxon>
        <taxon>Fungi</taxon>
        <taxon>Dikarya</taxon>
        <taxon>Basidiomycota</taxon>
        <taxon>Ustilaginomycotina</taxon>
        <taxon>Ustilaginomycetes</taxon>
        <taxon>Ustilaginales</taxon>
        <taxon>Ustilaginaceae</taxon>
        <taxon>Sporisorium</taxon>
    </lineage>
</organism>
<dbReference type="STRING" id="49012.A0A0F7SD81"/>
<sequence>MPDPISTDHLPHWRGIPVLTANDDTLGHMLYASKQPNEAFWHYRQDHTPVLVTPKLDNLVSEADLREKNRLNNLLTSYGAARIKYSSSAMASLLYGKEIPLDEHLNDDRIENKRKGRYNDLNQQSSRPEMIDALQRNGRFYYYDSDRSSTGPFEVKLLELEARPGEFMQINIESVARRRSIMGRLRIFRI</sequence>
<dbReference type="AlphaFoldDB" id="A0A0F7SD81"/>